<dbReference type="EMBL" id="FODV01000005">
    <property type="protein sequence ID" value="SEO83742.1"/>
    <property type="molecule type" value="Genomic_DNA"/>
</dbReference>
<feature type="transmembrane region" description="Helical" evidence="1">
    <location>
        <begin position="115"/>
        <end position="133"/>
    </location>
</feature>
<keyword evidence="3" id="KW-1185">Reference proteome</keyword>
<dbReference type="AlphaFoldDB" id="A0A1H8SYM9"/>
<evidence type="ECO:0000313" key="2">
    <source>
        <dbReference type="EMBL" id="SEO83742.1"/>
    </source>
</evidence>
<feature type="transmembrane region" description="Helical" evidence="1">
    <location>
        <begin position="272"/>
        <end position="296"/>
    </location>
</feature>
<dbReference type="PANTHER" id="PTHR20992">
    <property type="entry name" value="AT15442P-RELATED"/>
    <property type="match status" value="1"/>
</dbReference>
<gene>
    <name evidence="2" type="ORF">SAMN04487948_105404</name>
</gene>
<dbReference type="OrthoDB" id="275581at2157"/>
<feature type="transmembrane region" description="Helical" evidence="1">
    <location>
        <begin position="173"/>
        <end position="192"/>
    </location>
</feature>
<dbReference type="Pfam" id="PF04087">
    <property type="entry name" value="DUF389"/>
    <property type="match status" value="1"/>
</dbReference>
<feature type="transmembrane region" description="Helical" evidence="1">
    <location>
        <begin position="317"/>
        <end position="342"/>
    </location>
</feature>
<dbReference type="Proteomes" id="UP000199126">
    <property type="component" value="Unassembled WGS sequence"/>
</dbReference>
<reference evidence="3" key="1">
    <citation type="submission" date="2016-10" db="EMBL/GenBank/DDBJ databases">
        <authorList>
            <person name="Varghese N."/>
            <person name="Submissions S."/>
        </authorList>
    </citation>
    <scope>NUCLEOTIDE SEQUENCE [LARGE SCALE GENOMIC DNA]</scope>
    <source>
        <strain evidence="3">CGMCC 1.10121</strain>
    </source>
</reference>
<accession>A0A1H8SYM9</accession>
<dbReference type="RefSeq" id="WP_089824668.1">
    <property type="nucleotide sequence ID" value="NZ_FODV01000005.1"/>
</dbReference>
<proteinExistence type="predicted"/>
<name>A0A1H8SYM9_9EURY</name>
<evidence type="ECO:0000313" key="3">
    <source>
        <dbReference type="Proteomes" id="UP000199126"/>
    </source>
</evidence>
<sequence>MRLVQLRVTDANRQAILDALDALDAEYVVVDEATDLNTTIVQIPVPDGASDGLLAHLDDAGLGDDAYTVVTDATSPREVNQQLADRFVEGPKGDAGVSHPEIRERALDLQPNRPTYVALAALSAVVATAGLLLDSAIIIVGAMVIAPFAGSSLSASVGAVIDDRRMLVQSVNSQLLGLIVGFVSALAVTAGLRQTSFVPSGVAIGRIEQIGLFLTPNLLALTIAVCAGAAGALALATDLPVSIAGVAIAAAIVPSVATAAIGVVWGDALVTFGAVVLLAMNIVFINLTAYLALVGLGYRSSLVRDSWTNFQPSVRTGVYAVLVLVFAVVLAATVGATAQYIVFEHQVKEDVEAVVDGPTYDSLELMSVQAEYNDMNALGRVESVTVTVARSSDDDYPLLAEAIERSISARSGREVTVNVRFLEYQTEERQSETNADELRPRPSVVAGGIGDRVVPRHVLDVA</sequence>
<feature type="transmembrane region" description="Helical" evidence="1">
    <location>
        <begin position="212"/>
        <end position="236"/>
    </location>
</feature>
<keyword evidence="1" id="KW-0812">Transmembrane</keyword>
<keyword evidence="1" id="KW-1133">Transmembrane helix</keyword>
<feature type="transmembrane region" description="Helical" evidence="1">
    <location>
        <begin position="139"/>
        <end position="161"/>
    </location>
</feature>
<dbReference type="InterPro" id="IPR005240">
    <property type="entry name" value="DUF389"/>
</dbReference>
<evidence type="ECO:0000256" key="1">
    <source>
        <dbReference type="SAM" id="Phobius"/>
    </source>
</evidence>
<keyword evidence="1" id="KW-0472">Membrane</keyword>
<dbReference type="PANTHER" id="PTHR20992:SF9">
    <property type="entry name" value="AT15442P-RELATED"/>
    <property type="match status" value="1"/>
</dbReference>
<protein>
    <submittedName>
        <fullName evidence="2">Uncharacterized hydrophobic domain-containing protein</fullName>
    </submittedName>
</protein>
<organism evidence="2 3">
    <name type="scientific">Halogranum amylolyticum</name>
    <dbReference type="NCBI Taxonomy" id="660520"/>
    <lineage>
        <taxon>Archaea</taxon>
        <taxon>Methanobacteriati</taxon>
        <taxon>Methanobacteriota</taxon>
        <taxon>Stenosarchaea group</taxon>
        <taxon>Halobacteria</taxon>
        <taxon>Halobacteriales</taxon>
        <taxon>Haloferacaceae</taxon>
    </lineage>
</organism>
<feature type="transmembrane region" description="Helical" evidence="1">
    <location>
        <begin position="243"/>
        <end position="266"/>
    </location>
</feature>